<dbReference type="Gene3D" id="2.40.100.10">
    <property type="entry name" value="Cyclophilin-like"/>
    <property type="match status" value="1"/>
</dbReference>
<evidence type="ECO:0000259" key="4">
    <source>
        <dbReference type="SMART" id="SM00796"/>
    </source>
</evidence>
<dbReference type="Gene3D" id="3.30.1360.40">
    <property type="match status" value="1"/>
</dbReference>
<dbReference type="GO" id="GO:0016787">
    <property type="term" value="F:hydrolase activity"/>
    <property type="evidence" value="ECO:0007669"/>
    <property type="project" value="UniProtKB-KW"/>
</dbReference>
<organism evidence="5 6">
    <name type="scientific">Idiomarina zobellii</name>
    <dbReference type="NCBI Taxonomy" id="86103"/>
    <lineage>
        <taxon>Bacteria</taxon>
        <taxon>Pseudomonadati</taxon>
        <taxon>Pseudomonadota</taxon>
        <taxon>Gammaproteobacteria</taxon>
        <taxon>Alteromonadales</taxon>
        <taxon>Idiomarinaceae</taxon>
        <taxon>Idiomarina</taxon>
    </lineage>
</organism>
<comment type="caution">
    <text evidence="5">The sequence shown here is derived from an EMBL/GenBank/DDBJ whole genome shotgun (WGS) entry which is preliminary data.</text>
</comment>
<dbReference type="EMBL" id="LHSG01000001">
    <property type="protein sequence ID" value="KPD24878.1"/>
    <property type="molecule type" value="Genomic_DNA"/>
</dbReference>
<feature type="domain" description="Carboxyltransferase" evidence="4">
    <location>
        <begin position="9"/>
        <end position="215"/>
    </location>
</feature>
<reference evidence="5 6" key="1">
    <citation type="submission" date="2015-08" db="EMBL/GenBank/DDBJ databases">
        <title>Genome sequencing and assembly of the deep-sea bacterium Idiomarina zobellii.</title>
        <authorList>
            <person name="Mithoefer S.D."/>
            <person name="Rheaume B.A."/>
            <person name="MacLea K.S."/>
        </authorList>
    </citation>
    <scope>NUCLEOTIDE SEQUENCE [LARGE SCALE GENOMIC DNA]</scope>
    <source>
        <strain evidence="5 6">KMM 231</strain>
    </source>
</reference>
<dbReference type="InterPro" id="IPR010016">
    <property type="entry name" value="PxpB"/>
</dbReference>
<keyword evidence="2 5" id="KW-0378">Hydrolase</keyword>
<dbReference type="InterPro" id="IPR029000">
    <property type="entry name" value="Cyclophilin-like_dom_sf"/>
</dbReference>
<dbReference type="SMART" id="SM00796">
    <property type="entry name" value="AHS1"/>
    <property type="match status" value="1"/>
</dbReference>
<dbReference type="Pfam" id="PF02682">
    <property type="entry name" value="CT_C_D"/>
    <property type="match status" value="1"/>
</dbReference>
<evidence type="ECO:0000313" key="5">
    <source>
        <dbReference type="EMBL" id="KPD24878.1"/>
    </source>
</evidence>
<keyword evidence="6" id="KW-1185">Reference proteome</keyword>
<evidence type="ECO:0000313" key="6">
    <source>
        <dbReference type="Proteomes" id="UP000053030"/>
    </source>
</evidence>
<dbReference type="PANTHER" id="PTHR34698:SF2">
    <property type="entry name" value="5-OXOPROLINASE SUBUNIT B"/>
    <property type="match status" value="1"/>
</dbReference>
<evidence type="ECO:0000256" key="1">
    <source>
        <dbReference type="ARBA" id="ARBA00022741"/>
    </source>
</evidence>
<protein>
    <submittedName>
        <fullName evidence="5">Allophanate hydrolase</fullName>
    </submittedName>
</protein>
<keyword evidence="3" id="KW-0067">ATP-binding</keyword>
<dbReference type="InterPro" id="IPR003833">
    <property type="entry name" value="CT_C_D"/>
</dbReference>
<dbReference type="GO" id="GO:0005524">
    <property type="term" value="F:ATP binding"/>
    <property type="evidence" value="ECO:0007669"/>
    <property type="project" value="UniProtKB-KW"/>
</dbReference>
<dbReference type="PANTHER" id="PTHR34698">
    <property type="entry name" value="5-OXOPROLINASE SUBUNIT B"/>
    <property type="match status" value="1"/>
</dbReference>
<dbReference type="OrthoDB" id="9778567at2"/>
<name>A0A837NI12_9GAMM</name>
<gene>
    <name evidence="5" type="ORF">AFK76_00500</name>
</gene>
<sequence>MSNAESAFPKIVTAGADAILVYLGEGIDPDVNARVMALTNRVGSALGDKLYDLVPSYNSLMIYYNVLAVSEDELRECVRKLIDELQQDGDASGASKQSTLHTIDVYYDPSVGPDLERAAKQTSLSIDDIIRMHTEQEYRVYAMGFAPGFAYLGELPEKLRLPRLDNPRTKIPAGSVAIAEAQTAVYPSESPGGWNIIGRTAETLYDPQADNISPMKVGDRVQFKAVSKDEFEQAGGSLESLS</sequence>
<dbReference type="RefSeq" id="WP_053952353.1">
    <property type="nucleotide sequence ID" value="NZ_FNCB01000001.1"/>
</dbReference>
<dbReference type="SUPFAM" id="SSF50891">
    <property type="entry name" value="Cyclophilin-like"/>
    <property type="match status" value="1"/>
</dbReference>
<evidence type="ECO:0000256" key="2">
    <source>
        <dbReference type="ARBA" id="ARBA00022801"/>
    </source>
</evidence>
<dbReference type="NCBIfam" id="TIGR00370">
    <property type="entry name" value="5-oxoprolinase subunit PxpB"/>
    <property type="match status" value="1"/>
</dbReference>
<evidence type="ECO:0000256" key="3">
    <source>
        <dbReference type="ARBA" id="ARBA00022840"/>
    </source>
</evidence>
<accession>A0A837NI12</accession>
<dbReference type="AlphaFoldDB" id="A0A837NI12"/>
<keyword evidence="1" id="KW-0547">Nucleotide-binding</keyword>
<dbReference type="Proteomes" id="UP000053030">
    <property type="component" value="Unassembled WGS sequence"/>
</dbReference>
<dbReference type="SUPFAM" id="SSF160467">
    <property type="entry name" value="PH0987 N-terminal domain-like"/>
    <property type="match status" value="1"/>
</dbReference>
<proteinExistence type="predicted"/>